<keyword evidence="6 9" id="KW-1133">Transmembrane helix</keyword>
<feature type="compositionally biased region" description="Basic residues" evidence="8">
    <location>
        <begin position="488"/>
        <end position="497"/>
    </location>
</feature>
<evidence type="ECO:0000259" key="10">
    <source>
        <dbReference type="PROSITE" id="PS50850"/>
    </source>
</evidence>
<feature type="region of interest" description="Disordered" evidence="8">
    <location>
        <begin position="478"/>
        <end position="497"/>
    </location>
</feature>
<name>A0A1H8RQD6_9PSEU</name>
<evidence type="ECO:0000313" key="12">
    <source>
        <dbReference type="Proteomes" id="UP000198582"/>
    </source>
</evidence>
<dbReference type="OrthoDB" id="9812221at2"/>
<evidence type="ECO:0000256" key="9">
    <source>
        <dbReference type="SAM" id="Phobius"/>
    </source>
</evidence>
<feature type="transmembrane region" description="Helical" evidence="9">
    <location>
        <begin position="84"/>
        <end position="103"/>
    </location>
</feature>
<feature type="transmembrane region" description="Helical" evidence="9">
    <location>
        <begin position="51"/>
        <end position="72"/>
    </location>
</feature>
<dbReference type="EMBL" id="FOEF01000001">
    <property type="protein sequence ID" value="SEO68562.1"/>
    <property type="molecule type" value="Genomic_DNA"/>
</dbReference>
<dbReference type="PRINTS" id="PR01036">
    <property type="entry name" value="TCRTETB"/>
</dbReference>
<feature type="transmembrane region" description="Helical" evidence="9">
    <location>
        <begin position="172"/>
        <end position="191"/>
    </location>
</feature>
<comment type="subcellular location">
    <subcellularLocation>
        <location evidence="1">Cell membrane</location>
        <topology evidence="1">Multi-pass membrane protein</topology>
    </subcellularLocation>
</comment>
<dbReference type="Pfam" id="PF07690">
    <property type="entry name" value="MFS_1"/>
    <property type="match status" value="1"/>
</dbReference>
<evidence type="ECO:0000313" key="11">
    <source>
        <dbReference type="EMBL" id="SEO68562.1"/>
    </source>
</evidence>
<dbReference type="Proteomes" id="UP000198582">
    <property type="component" value="Unassembled WGS sequence"/>
</dbReference>
<evidence type="ECO:0000256" key="4">
    <source>
        <dbReference type="ARBA" id="ARBA00022475"/>
    </source>
</evidence>
<keyword evidence="7 9" id="KW-0472">Membrane</keyword>
<evidence type="ECO:0000256" key="5">
    <source>
        <dbReference type="ARBA" id="ARBA00022692"/>
    </source>
</evidence>
<dbReference type="PANTHER" id="PTHR42718">
    <property type="entry name" value="MAJOR FACILITATOR SUPERFAMILY MULTIDRUG TRANSPORTER MFSC"/>
    <property type="match status" value="1"/>
</dbReference>
<feature type="transmembrane region" description="Helical" evidence="9">
    <location>
        <begin position="275"/>
        <end position="296"/>
    </location>
</feature>
<dbReference type="PROSITE" id="PS50850">
    <property type="entry name" value="MFS"/>
    <property type="match status" value="1"/>
</dbReference>
<feature type="transmembrane region" description="Helical" evidence="9">
    <location>
        <begin position="109"/>
        <end position="130"/>
    </location>
</feature>
<keyword evidence="5 9" id="KW-0812">Transmembrane</keyword>
<feature type="domain" description="Major facilitator superfamily (MFS) profile" evidence="10">
    <location>
        <begin position="18"/>
        <end position="464"/>
    </location>
</feature>
<dbReference type="InterPro" id="IPR011701">
    <property type="entry name" value="MFS"/>
</dbReference>
<dbReference type="Gene3D" id="1.20.1250.20">
    <property type="entry name" value="MFS general substrate transporter like domains"/>
    <property type="match status" value="1"/>
</dbReference>
<dbReference type="CDD" id="cd17503">
    <property type="entry name" value="MFS_LmrB_MDR_like"/>
    <property type="match status" value="1"/>
</dbReference>
<evidence type="ECO:0000256" key="6">
    <source>
        <dbReference type="ARBA" id="ARBA00022989"/>
    </source>
</evidence>
<dbReference type="AlphaFoldDB" id="A0A1H8RQD6"/>
<dbReference type="InterPro" id="IPR004638">
    <property type="entry name" value="EmrB-like"/>
</dbReference>
<accession>A0A1H8RQD6</accession>
<feature type="transmembrane region" description="Helical" evidence="9">
    <location>
        <begin position="12"/>
        <end position="31"/>
    </location>
</feature>
<dbReference type="PANTHER" id="PTHR42718:SF9">
    <property type="entry name" value="MAJOR FACILITATOR SUPERFAMILY MULTIDRUG TRANSPORTER MFSC"/>
    <property type="match status" value="1"/>
</dbReference>
<dbReference type="InterPro" id="IPR036259">
    <property type="entry name" value="MFS_trans_sf"/>
</dbReference>
<dbReference type="GO" id="GO:0022857">
    <property type="term" value="F:transmembrane transporter activity"/>
    <property type="evidence" value="ECO:0007669"/>
    <property type="project" value="InterPro"/>
</dbReference>
<feature type="transmembrane region" description="Helical" evidence="9">
    <location>
        <begin position="308"/>
        <end position="326"/>
    </location>
</feature>
<evidence type="ECO:0000256" key="2">
    <source>
        <dbReference type="ARBA" id="ARBA00008537"/>
    </source>
</evidence>
<reference evidence="11 12" key="1">
    <citation type="submission" date="2016-10" db="EMBL/GenBank/DDBJ databases">
        <authorList>
            <person name="de Groot N.N."/>
        </authorList>
    </citation>
    <scope>NUCLEOTIDE SEQUENCE [LARGE SCALE GENOMIC DNA]</scope>
    <source>
        <strain evidence="11 12">DSM 44993</strain>
    </source>
</reference>
<feature type="transmembrane region" description="Helical" evidence="9">
    <location>
        <begin position="338"/>
        <end position="357"/>
    </location>
</feature>
<dbReference type="NCBIfam" id="TIGR00711">
    <property type="entry name" value="efflux_EmrB"/>
    <property type="match status" value="1"/>
</dbReference>
<dbReference type="GO" id="GO:0005886">
    <property type="term" value="C:plasma membrane"/>
    <property type="evidence" value="ECO:0007669"/>
    <property type="project" value="UniProtKB-SubCell"/>
</dbReference>
<organism evidence="11 12">
    <name type="scientific">Amycolatopsis saalfeldensis</name>
    <dbReference type="NCBI Taxonomy" id="394193"/>
    <lineage>
        <taxon>Bacteria</taxon>
        <taxon>Bacillati</taxon>
        <taxon>Actinomycetota</taxon>
        <taxon>Actinomycetes</taxon>
        <taxon>Pseudonocardiales</taxon>
        <taxon>Pseudonocardiaceae</taxon>
        <taxon>Amycolatopsis</taxon>
    </lineage>
</organism>
<proteinExistence type="inferred from homology"/>
<evidence type="ECO:0000256" key="8">
    <source>
        <dbReference type="SAM" id="MobiDB-lite"/>
    </source>
</evidence>
<feature type="transmembrane region" description="Helical" evidence="9">
    <location>
        <begin position="142"/>
        <end position="166"/>
    </location>
</feature>
<feature type="transmembrane region" description="Helical" evidence="9">
    <location>
        <begin position="203"/>
        <end position="222"/>
    </location>
</feature>
<evidence type="ECO:0000256" key="7">
    <source>
        <dbReference type="ARBA" id="ARBA00023136"/>
    </source>
</evidence>
<keyword evidence="3" id="KW-0813">Transport</keyword>
<protein>
    <submittedName>
        <fullName evidence="11">Drug resistance transporter, EmrB/QacA subfamily</fullName>
    </submittedName>
</protein>
<feature type="transmembrane region" description="Helical" evidence="9">
    <location>
        <begin position="437"/>
        <end position="456"/>
    </location>
</feature>
<gene>
    <name evidence="11" type="ORF">SAMN04489732_101901</name>
</gene>
<dbReference type="SUPFAM" id="SSF103473">
    <property type="entry name" value="MFS general substrate transporter"/>
    <property type="match status" value="1"/>
</dbReference>
<keyword evidence="12" id="KW-1185">Reference proteome</keyword>
<comment type="similarity">
    <text evidence="2">Belongs to the major facilitator superfamily. EmrB family.</text>
</comment>
<keyword evidence="4" id="KW-1003">Cell membrane</keyword>
<feature type="transmembrane region" description="Helical" evidence="9">
    <location>
        <begin position="409"/>
        <end position="431"/>
    </location>
</feature>
<dbReference type="Gene3D" id="1.20.1720.10">
    <property type="entry name" value="Multidrug resistance protein D"/>
    <property type="match status" value="1"/>
</dbReference>
<evidence type="ECO:0000256" key="1">
    <source>
        <dbReference type="ARBA" id="ARBA00004651"/>
    </source>
</evidence>
<sequence length="497" mass="51465">MVRPDRRIREAVSAPVAVAVVYVAVMFLSTMDSTIVNVALPTIGRSFSVPSTAVDSVSIAYLVSLAVFVPASGWVGDRFGGKRTLLTAITVFTIASALCGTASSLGELVLFRVVQGAGGGLLTSVGMAMLMRAYPPRQRVRVSALITLATGVAPAVGPVLGGLLVTGRSWRAVFSVNVPIGVAALVFGAVFLRRDDQHRPGEFDTAGFLLAASGLGLVMYGVSVGPRDGWASPGVLAAVAAGMVLLVALVVLELRRKAPIMDVRLLLDRLFGNATAIMAIESVTFLGTLYTVSLYFQDGRGMSALESGLSTFPEALGVIAGSQLGSRWLYRRLGPRRHLMAGIAGTSLFIAGLGLLGTDTNAWVLRVVLFGMGLSVGQVFVAGQAVAFADISPADSGRASTLFNIGRRLGGALGVAVTTTVLVLAGTTAGGPVATSAYHLAFFVAAAFNLLGLPAARALRPDDAANTISFPRNKKKGNHAVLEPSLGNRRRGTGQSA</sequence>
<dbReference type="InterPro" id="IPR020846">
    <property type="entry name" value="MFS_dom"/>
</dbReference>
<dbReference type="RefSeq" id="WP_091612657.1">
    <property type="nucleotide sequence ID" value="NZ_FOEF01000001.1"/>
</dbReference>
<feature type="transmembrane region" description="Helical" evidence="9">
    <location>
        <begin position="234"/>
        <end position="254"/>
    </location>
</feature>
<feature type="transmembrane region" description="Helical" evidence="9">
    <location>
        <begin position="363"/>
        <end position="388"/>
    </location>
</feature>
<evidence type="ECO:0000256" key="3">
    <source>
        <dbReference type="ARBA" id="ARBA00022448"/>
    </source>
</evidence>
<dbReference type="STRING" id="394193.SAMN04489732_101901"/>